<evidence type="ECO:0000313" key="1">
    <source>
        <dbReference type="EMBL" id="GIY93813.1"/>
    </source>
</evidence>
<protein>
    <submittedName>
        <fullName evidence="1">Uncharacterized protein</fullName>
    </submittedName>
</protein>
<comment type="caution">
    <text evidence="1">The sequence shown here is derived from an EMBL/GenBank/DDBJ whole genome shotgun (WGS) entry which is preliminary data.</text>
</comment>
<keyword evidence="2" id="KW-1185">Reference proteome</keyword>
<proteinExistence type="predicted"/>
<dbReference type="Proteomes" id="UP001054945">
    <property type="component" value="Unassembled WGS sequence"/>
</dbReference>
<dbReference type="EMBL" id="BPLR01000311">
    <property type="protein sequence ID" value="GIY93813.1"/>
    <property type="molecule type" value="Genomic_DNA"/>
</dbReference>
<organism evidence="1 2">
    <name type="scientific">Caerostris extrusa</name>
    <name type="common">Bark spider</name>
    <name type="synonym">Caerostris bankana</name>
    <dbReference type="NCBI Taxonomy" id="172846"/>
    <lineage>
        <taxon>Eukaryota</taxon>
        <taxon>Metazoa</taxon>
        <taxon>Ecdysozoa</taxon>
        <taxon>Arthropoda</taxon>
        <taxon>Chelicerata</taxon>
        <taxon>Arachnida</taxon>
        <taxon>Araneae</taxon>
        <taxon>Araneomorphae</taxon>
        <taxon>Entelegynae</taxon>
        <taxon>Araneoidea</taxon>
        <taxon>Araneidae</taxon>
        <taxon>Caerostris</taxon>
    </lineage>
</organism>
<evidence type="ECO:0000313" key="2">
    <source>
        <dbReference type="Proteomes" id="UP001054945"/>
    </source>
</evidence>
<accession>A0AAV4XJ61</accession>
<gene>
    <name evidence="1" type="ORF">CEXT_85671</name>
</gene>
<dbReference type="AlphaFoldDB" id="A0AAV4XJ61"/>
<sequence>MIPTRVPWHVITTKHCPGTLPRDLKSLSDLARASSKSSASSAASTAHAHSLQYFAALSIRCSPYSYADRYHGNGWKPGMRKSEKEGEGWKNVSIYTTLSPL</sequence>
<name>A0AAV4XJ61_CAEEX</name>
<reference evidence="1 2" key="1">
    <citation type="submission" date="2021-06" db="EMBL/GenBank/DDBJ databases">
        <title>Caerostris extrusa draft genome.</title>
        <authorList>
            <person name="Kono N."/>
            <person name="Arakawa K."/>
        </authorList>
    </citation>
    <scope>NUCLEOTIDE SEQUENCE [LARGE SCALE GENOMIC DNA]</scope>
</reference>